<protein>
    <submittedName>
        <fullName evidence="1">Uncharacterized protein</fullName>
    </submittedName>
</protein>
<proteinExistence type="predicted"/>
<evidence type="ECO:0000313" key="1">
    <source>
        <dbReference type="EMBL" id="ADZ78400.1"/>
    </source>
</evidence>
<organism evidence="1">
    <name type="scientific">Sphingobacterium sp. (strain 21)</name>
    <dbReference type="NCBI Taxonomy" id="743722"/>
    <lineage>
        <taxon>Bacteria</taxon>
        <taxon>Pseudomonadati</taxon>
        <taxon>Bacteroidota</taxon>
        <taxon>Sphingobacteriia</taxon>
        <taxon>Sphingobacteriales</taxon>
        <taxon>Sphingobacteriaceae</taxon>
        <taxon>Sphingobacterium</taxon>
    </lineage>
</organism>
<sequence>METAHSLKGLQWHKSLQQQVPTYNYPKPYTSYLKAKIPTWQFPVQVP</sequence>
<reference evidence="1" key="1">
    <citation type="submission" date="2011-03" db="EMBL/GenBank/DDBJ databases">
        <title>Complete sequence of Sphingobacterium sp. 21.</title>
        <authorList>
            <consortium name="US DOE Joint Genome Institute"/>
            <person name="Lucas S."/>
            <person name="Copeland A."/>
            <person name="Lapidus A."/>
            <person name="Cheng J.-F."/>
            <person name="Goodwin L."/>
            <person name="Pitluck S."/>
            <person name="Davenport K."/>
            <person name="Detter J.C."/>
            <person name="Han C."/>
            <person name="Tapia R."/>
            <person name="Land M."/>
            <person name="Hauser L."/>
            <person name="Kyrpides N."/>
            <person name="Ivanova N."/>
            <person name="Ovchinnikova G."/>
            <person name="Pagani I."/>
            <person name="Siebers A.K."/>
            <person name="Allgaier M."/>
            <person name="Thelen M.P."/>
            <person name="Hugenholtz P."/>
            <person name="Woyke T."/>
        </authorList>
    </citation>
    <scope>NUCLEOTIDE SEQUENCE</scope>
    <source>
        <strain evidence="1">21</strain>
    </source>
</reference>
<accession>F4C973</accession>
<gene>
    <name evidence="1" type="ordered locus">Sph21_1838</name>
</gene>
<dbReference type="EMBL" id="CP002584">
    <property type="protein sequence ID" value="ADZ78400.1"/>
    <property type="molecule type" value="Genomic_DNA"/>
</dbReference>
<dbReference type="KEGG" id="shg:Sph21_1838"/>
<dbReference type="AlphaFoldDB" id="F4C973"/>
<name>F4C973_SPHS2</name>
<dbReference type="HOGENOM" id="CLU_3173322_0_0_10"/>